<dbReference type="UniPathway" id="UPA00241">
    <property type="reaction ID" value="UER00356"/>
</dbReference>
<evidence type="ECO:0000256" key="1">
    <source>
        <dbReference type="ARBA" id="ARBA00009018"/>
    </source>
</evidence>
<dbReference type="Proteomes" id="UP000250369">
    <property type="component" value="Unassembled WGS sequence"/>
</dbReference>
<evidence type="ECO:0000256" key="3">
    <source>
        <dbReference type="ARBA" id="ARBA00022679"/>
    </source>
</evidence>
<keyword evidence="11" id="KW-1185">Reference proteome</keyword>
<evidence type="ECO:0000256" key="2">
    <source>
        <dbReference type="ARBA" id="ARBA00022490"/>
    </source>
</evidence>
<reference evidence="10 11" key="1">
    <citation type="journal article" date="2009" name="Int. J. Syst. Evol. Microbiol.">
        <title>Paenibacillus contaminans sp. nov., isolated from a contaminated laboratory plate.</title>
        <authorList>
            <person name="Chou J.H."/>
            <person name="Lee J.H."/>
            <person name="Lin M.C."/>
            <person name="Chang P.S."/>
            <person name="Arun A.B."/>
            <person name="Young C.C."/>
            <person name="Chen W.M."/>
        </authorList>
    </citation>
    <scope>NUCLEOTIDE SEQUENCE [LARGE SCALE GENOMIC DNA]</scope>
    <source>
        <strain evidence="10 11">CKOBP-6</strain>
    </source>
</reference>
<comment type="similarity">
    <text evidence="1 8">Belongs to the CoaE family.</text>
</comment>
<dbReference type="PANTHER" id="PTHR10695">
    <property type="entry name" value="DEPHOSPHO-COA KINASE-RELATED"/>
    <property type="match status" value="1"/>
</dbReference>
<evidence type="ECO:0000256" key="9">
    <source>
        <dbReference type="NCBIfam" id="TIGR00152"/>
    </source>
</evidence>
<keyword evidence="5 8" id="KW-0418">Kinase</keyword>
<dbReference type="HAMAP" id="MF_00376">
    <property type="entry name" value="Dephospho_CoA_kinase"/>
    <property type="match status" value="1"/>
</dbReference>
<keyword evidence="6 8" id="KW-0067">ATP-binding</keyword>
<dbReference type="PROSITE" id="PS51219">
    <property type="entry name" value="DPCK"/>
    <property type="match status" value="1"/>
</dbReference>
<protein>
    <recommendedName>
        <fullName evidence="8 9">Dephospho-CoA kinase</fullName>
        <ecNumber evidence="8 9">2.7.1.24</ecNumber>
    </recommendedName>
    <alternativeName>
        <fullName evidence="8">Dephosphocoenzyme A kinase</fullName>
    </alternativeName>
</protein>
<comment type="catalytic activity">
    <reaction evidence="8">
        <text>3'-dephospho-CoA + ATP = ADP + CoA + H(+)</text>
        <dbReference type="Rhea" id="RHEA:18245"/>
        <dbReference type="ChEBI" id="CHEBI:15378"/>
        <dbReference type="ChEBI" id="CHEBI:30616"/>
        <dbReference type="ChEBI" id="CHEBI:57287"/>
        <dbReference type="ChEBI" id="CHEBI:57328"/>
        <dbReference type="ChEBI" id="CHEBI:456216"/>
        <dbReference type="EC" id="2.7.1.24"/>
    </reaction>
</comment>
<dbReference type="Gene3D" id="3.40.50.300">
    <property type="entry name" value="P-loop containing nucleotide triphosphate hydrolases"/>
    <property type="match status" value="1"/>
</dbReference>
<keyword evidence="7 8" id="KW-0173">Coenzyme A biosynthesis</keyword>
<dbReference type="GO" id="GO:0015937">
    <property type="term" value="P:coenzyme A biosynthetic process"/>
    <property type="evidence" value="ECO:0007669"/>
    <property type="project" value="UniProtKB-UniRule"/>
</dbReference>
<sequence>MHIGLTGGIACGKSTVADMLVRRGAILIDADRVAREVVEPGSPALADIADRFGGDVLLPDGSLNRKRLGEIVFQDETSRKALEAILHPEIRRRMFGRMASAEADHPDKLVVVDIPLMYESGLEGHFKEIMVVYVPKDIQIKRLKERDGLTAEQAELRLAAQWPIDRKKTLADIVIDNSGSLADTERQLSEFWHAKGLR</sequence>
<dbReference type="GO" id="GO:0005737">
    <property type="term" value="C:cytoplasm"/>
    <property type="evidence" value="ECO:0007669"/>
    <property type="project" value="UniProtKB-SubCell"/>
</dbReference>
<evidence type="ECO:0000256" key="6">
    <source>
        <dbReference type="ARBA" id="ARBA00022840"/>
    </source>
</evidence>
<comment type="pathway">
    <text evidence="8">Cofactor biosynthesis; coenzyme A biosynthesis; CoA from (R)-pantothenate: step 5/5.</text>
</comment>
<dbReference type="InterPro" id="IPR027417">
    <property type="entry name" value="P-loop_NTPase"/>
</dbReference>
<keyword evidence="4 8" id="KW-0547">Nucleotide-binding</keyword>
<comment type="function">
    <text evidence="8">Catalyzes the phosphorylation of the 3'-hydroxyl group of dephosphocoenzyme A to form coenzyme A.</text>
</comment>
<accession>A0A329LTQ8</accession>
<comment type="subcellular location">
    <subcellularLocation>
        <location evidence="8">Cytoplasm</location>
    </subcellularLocation>
</comment>
<comment type="caution">
    <text evidence="10">The sequence shown here is derived from an EMBL/GenBank/DDBJ whole genome shotgun (WGS) entry which is preliminary data.</text>
</comment>
<evidence type="ECO:0000256" key="5">
    <source>
        <dbReference type="ARBA" id="ARBA00022777"/>
    </source>
</evidence>
<keyword evidence="2 8" id="KW-0963">Cytoplasm</keyword>
<dbReference type="GO" id="GO:0004140">
    <property type="term" value="F:dephospho-CoA kinase activity"/>
    <property type="evidence" value="ECO:0007669"/>
    <property type="project" value="UniProtKB-UniRule"/>
</dbReference>
<dbReference type="InterPro" id="IPR001977">
    <property type="entry name" value="Depp_CoAkinase"/>
</dbReference>
<dbReference type="RefSeq" id="WP_113036151.1">
    <property type="nucleotide sequence ID" value="NZ_QMFB01000042.1"/>
</dbReference>
<evidence type="ECO:0000313" key="10">
    <source>
        <dbReference type="EMBL" id="RAV10566.1"/>
    </source>
</evidence>
<name>A0A329LTQ8_9BACL</name>
<proteinExistence type="inferred from homology"/>
<dbReference type="GO" id="GO:0005524">
    <property type="term" value="F:ATP binding"/>
    <property type="evidence" value="ECO:0007669"/>
    <property type="project" value="UniProtKB-UniRule"/>
</dbReference>
<gene>
    <name evidence="8" type="primary">coaE</name>
    <name evidence="10" type="ORF">DQG23_37420</name>
</gene>
<dbReference type="SUPFAM" id="SSF52540">
    <property type="entry name" value="P-loop containing nucleoside triphosphate hydrolases"/>
    <property type="match status" value="1"/>
</dbReference>
<evidence type="ECO:0000256" key="8">
    <source>
        <dbReference type="HAMAP-Rule" id="MF_00376"/>
    </source>
</evidence>
<dbReference type="EMBL" id="QMFB01000042">
    <property type="protein sequence ID" value="RAV10566.1"/>
    <property type="molecule type" value="Genomic_DNA"/>
</dbReference>
<dbReference type="OrthoDB" id="9812943at2"/>
<dbReference type="CDD" id="cd02022">
    <property type="entry name" value="DPCK"/>
    <property type="match status" value="1"/>
</dbReference>
<feature type="binding site" evidence="8">
    <location>
        <begin position="10"/>
        <end position="15"/>
    </location>
    <ligand>
        <name>ATP</name>
        <dbReference type="ChEBI" id="CHEBI:30616"/>
    </ligand>
</feature>
<dbReference type="PANTHER" id="PTHR10695:SF46">
    <property type="entry name" value="BIFUNCTIONAL COENZYME A SYNTHASE-RELATED"/>
    <property type="match status" value="1"/>
</dbReference>
<dbReference type="FunFam" id="3.40.50.300:FF:000991">
    <property type="entry name" value="Dephospho-CoA kinase"/>
    <property type="match status" value="1"/>
</dbReference>
<dbReference type="AlphaFoldDB" id="A0A329LTQ8"/>
<dbReference type="NCBIfam" id="TIGR00152">
    <property type="entry name" value="dephospho-CoA kinase"/>
    <property type="match status" value="1"/>
</dbReference>
<dbReference type="EC" id="2.7.1.24" evidence="8 9"/>
<dbReference type="Pfam" id="PF01121">
    <property type="entry name" value="CoaE"/>
    <property type="match status" value="1"/>
</dbReference>
<keyword evidence="3 8" id="KW-0808">Transferase</keyword>
<evidence type="ECO:0000256" key="4">
    <source>
        <dbReference type="ARBA" id="ARBA00022741"/>
    </source>
</evidence>
<evidence type="ECO:0000313" key="11">
    <source>
        <dbReference type="Proteomes" id="UP000250369"/>
    </source>
</evidence>
<evidence type="ECO:0000256" key="7">
    <source>
        <dbReference type="ARBA" id="ARBA00022993"/>
    </source>
</evidence>
<organism evidence="10 11">
    <name type="scientific">Paenibacillus contaminans</name>
    <dbReference type="NCBI Taxonomy" id="450362"/>
    <lineage>
        <taxon>Bacteria</taxon>
        <taxon>Bacillati</taxon>
        <taxon>Bacillota</taxon>
        <taxon>Bacilli</taxon>
        <taxon>Bacillales</taxon>
        <taxon>Paenibacillaceae</taxon>
        <taxon>Paenibacillus</taxon>
    </lineage>
</organism>